<evidence type="ECO:0000256" key="3">
    <source>
        <dbReference type="ARBA" id="ARBA00022519"/>
    </source>
</evidence>
<dbReference type="OrthoDB" id="9808671at2"/>
<keyword evidence="6 7" id="KW-0472">Membrane</keyword>
<feature type="transmembrane region" description="Helical" evidence="7">
    <location>
        <begin position="213"/>
        <end position="230"/>
    </location>
</feature>
<dbReference type="PANTHER" id="PTHR30213:SF0">
    <property type="entry name" value="UPF0761 MEMBRANE PROTEIN YIHY"/>
    <property type="match status" value="1"/>
</dbReference>
<dbReference type="EMBL" id="OANU01000009">
    <property type="protein sequence ID" value="SNX47398.1"/>
    <property type="molecule type" value="Genomic_DNA"/>
</dbReference>
<evidence type="ECO:0000256" key="4">
    <source>
        <dbReference type="ARBA" id="ARBA00022692"/>
    </source>
</evidence>
<dbReference type="Proteomes" id="UP000219336">
    <property type="component" value="Unassembled WGS sequence"/>
</dbReference>
<dbReference type="NCBIfam" id="TIGR00765">
    <property type="entry name" value="yihY_not_rbn"/>
    <property type="match status" value="1"/>
</dbReference>
<keyword evidence="5 7" id="KW-1133">Transmembrane helix</keyword>
<evidence type="ECO:0000256" key="7">
    <source>
        <dbReference type="HAMAP-Rule" id="MF_00672"/>
    </source>
</evidence>
<evidence type="ECO:0000256" key="6">
    <source>
        <dbReference type="ARBA" id="ARBA00023136"/>
    </source>
</evidence>
<keyword evidence="4 7" id="KW-0812">Transmembrane</keyword>
<organism evidence="8 9">
    <name type="scientific">Vibrio thalassae</name>
    <dbReference type="NCBI Taxonomy" id="1243014"/>
    <lineage>
        <taxon>Bacteria</taxon>
        <taxon>Pseudomonadati</taxon>
        <taxon>Pseudomonadota</taxon>
        <taxon>Gammaproteobacteria</taxon>
        <taxon>Vibrionales</taxon>
        <taxon>Vibrionaceae</taxon>
        <taxon>Vibrio</taxon>
    </lineage>
</organism>
<comment type="similarity">
    <text evidence="7">Belongs to the UPF0761 family.</text>
</comment>
<feature type="transmembrane region" description="Helical" evidence="7">
    <location>
        <begin position="40"/>
        <end position="62"/>
    </location>
</feature>
<dbReference type="GO" id="GO:0005886">
    <property type="term" value="C:plasma membrane"/>
    <property type="evidence" value="ECO:0007669"/>
    <property type="project" value="UniProtKB-SubCell"/>
</dbReference>
<dbReference type="AlphaFoldDB" id="A0A240EFD2"/>
<dbReference type="PIRSF" id="PIRSF035875">
    <property type="entry name" value="RNase_BN"/>
    <property type="match status" value="1"/>
</dbReference>
<feature type="transmembrane region" description="Helical" evidence="7">
    <location>
        <begin position="105"/>
        <end position="124"/>
    </location>
</feature>
<feature type="transmembrane region" description="Helical" evidence="7">
    <location>
        <begin position="250"/>
        <end position="272"/>
    </location>
</feature>
<evidence type="ECO:0000256" key="1">
    <source>
        <dbReference type="ARBA" id="ARBA00004651"/>
    </source>
</evidence>
<name>A0A240EFD2_9VIBR</name>
<protein>
    <recommendedName>
        <fullName evidence="7">UPF0761 membrane protein VTH8203_01002</fullName>
    </recommendedName>
</protein>
<feature type="transmembrane region" description="Helical" evidence="7">
    <location>
        <begin position="145"/>
        <end position="169"/>
    </location>
</feature>
<keyword evidence="2 7" id="KW-1003">Cell membrane</keyword>
<keyword evidence="9" id="KW-1185">Reference proteome</keyword>
<dbReference type="InterPro" id="IPR023679">
    <property type="entry name" value="UPF0761_bac"/>
</dbReference>
<evidence type="ECO:0000256" key="2">
    <source>
        <dbReference type="ARBA" id="ARBA00022475"/>
    </source>
</evidence>
<reference evidence="9" key="1">
    <citation type="submission" date="2016-06" db="EMBL/GenBank/DDBJ databases">
        <authorList>
            <person name="Rodrigo-Torres L."/>
            <person name="Arahal R.D."/>
            <person name="Lucena T."/>
        </authorList>
    </citation>
    <scope>NUCLEOTIDE SEQUENCE [LARGE SCALE GENOMIC DNA]</scope>
    <source>
        <strain evidence="9">CECT8203</strain>
    </source>
</reference>
<evidence type="ECO:0000313" key="9">
    <source>
        <dbReference type="Proteomes" id="UP000219336"/>
    </source>
</evidence>
<keyword evidence="3" id="KW-0997">Cell inner membrane</keyword>
<dbReference type="HAMAP" id="MF_00672">
    <property type="entry name" value="UPF0761"/>
    <property type="match status" value="1"/>
</dbReference>
<gene>
    <name evidence="8" type="ORF">VTH8203_01002</name>
</gene>
<accession>A0A240EFD2</accession>
<feature type="transmembrane region" description="Helical" evidence="7">
    <location>
        <begin position="181"/>
        <end position="206"/>
    </location>
</feature>
<proteinExistence type="inferred from homology"/>
<dbReference type="PANTHER" id="PTHR30213">
    <property type="entry name" value="INNER MEMBRANE PROTEIN YHJD"/>
    <property type="match status" value="1"/>
</dbReference>
<dbReference type="Pfam" id="PF03631">
    <property type="entry name" value="Virul_fac_BrkB"/>
    <property type="match status" value="1"/>
</dbReference>
<dbReference type="InterPro" id="IPR017039">
    <property type="entry name" value="Virul_fac_BrkB"/>
</dbReference>
<evidence type="ECO:0000256" key="5">
    <source>
        <dbReference type="ARBA" id="ARBA00022989"/>
    </source>
</evidence>
<dbReference type="NCBIfam" id="NF002457">
    <property type="entry name" value="PRK01637.1"/>
    <property type="match status" value="1"/>
</dbReference>
<comment type="subcellular location">
    <subcellularLocation>
        <location evidence="1 7">Cell membrane</location>
        <topology evidence="1 7">Multi-pass membrane protein</topology>
    </subcellularLocation>
</comment>
<evidence type="ECO:0000313" key="8">
    <source>
        <dbReference type="EMBL" id="SNX47398.1"/>
    </source>
</evidence>
<sequence length="315" mass="35115">MQIKGSDVVISKLLFIGQETLNFSRYLAQRMSHDRINVNAGYLAYITLLSIVPLLTVLLSVLSSFPVFSNTGEVLQDFIIRHFVPAAGDAVYSALVEFVSNTGKMTAIGSAFLFVAALMLISNIDSNLNYIWRVKVKRRRVFSFSMYWMILTLGPILIGASIVGTSYVTSLKALEHDVVSGAFSLFIAWLPAIMAFFAFIGLYMLVPNKKVRFSHALVGSIVATVLFEISKKGFAYYITQFPSYQLIYGALAAIPILFLWIYLCWFIVLIGAEFTAAMGEKEHWLPDSSVLQSEAMIEKRDNKESISDSTNSKSQ</sequence>
<dbReference type="RefSeq" id="WP_096992677.1">
    <property type="nucleotide sequence ID" value="NZ_JBHSII010000001.1"/>
</dbReference>